<dbReference type="EMBL" id="GGFL01010930">
    <property type="protein sequence ID" value="MBW75108.1"/>
    <property type="molecule type" value="Transcribed_RNA"/>
</dbReference>
<evidence type="ECO:0000313" key="1">
    <source>
        <dbReference type="EMBL" id="MBW75108.1"/>
    </source>
</evidence>
<dbReference type="AlphaFoldDB" id="A0A2M4DDD7"/>
<name>A0A2M4DDD7_ANODA</name>
<reference evidence="1" key="1">
    <citation type="submission" date="2018-01" db="EMBL/GenBank/DDBJ databases">
        <title>An insight into the sialome of Amazonian anophelines.</title>
        <authorList>
            <person name="Ribeiro J.M."/>
            <person name="Scarpassa V."/>
            <person name="Calvo E."/>
        </authorList>
    </citation>
    <scope>NUCLEOTIDE SEQUENCE</scope>
</reference>
<protein>
    <submittedName>
        <fullName evidence="1">Putative secreted protein</fullName>
    </submittedName>
</protein>
<proteinExistence type="predicted"/>
<accession>A0A2M4DDD7</accession>
<sequence>MPPATPALLFCIELNTSLKLLTGTLCLVVVWLLLGVSNASSPLRPPPEPAIMLVADVVDEDEADVPLVASSSCSCSCFC</sequence>
<organism evidence="1">
    <name type="scientific">Anopheles darlingi</name>
    <name type="common">Mosquito</name>
    <dbReference type="NCBI Taxonomy" id="43151"/>
    <lineage>
        <taxon>Eukaryota</taxon>
        <taxon>Metazoa</taxon>
        <taxon>Ecdysozoa</taxon>
        <taxon>Arthropoda</taxon>
        <taxon>Hexapoda</taxon>
        <taxon>Insecta</taxon>
        <taxon>Pterygota</taxon>
        <taxon>Neoptera</taxon>
        <taxon>Endopterygota</taxon>
        <taxon>Diptera</taxon>
        <taxon>Nematocera</taxon>
        <taxon>Culicoidea</taxon>
        <taxon>Culicidae</taxon>
        <taxon>Anophelinae</taxon>
        <taxon>Anopheles</taxon>
    </lineage>
</organism>